<name>A0A2N3I2U4_9BACT</name>
<dbReference type="Proteomes" id="UP000233618">
    <property type="component" value="Unassembled WGS sequence"/>
</dbReference>
<dbReference type="EMBL" id="MVDE01000022">
    <property type="protein sequence ID" value="PKQ64635.1"/>
    <property type="molecule type" value="Genomic_DNA"/>
</dbReference>
<evidence type="ECO:0000313" key="3">
    <source>
        <dbReference type="EMBL" id="PKQ64635.1"/>
    </source>
</evidence>
<keyword evidence="1" id="KW-0175">Coiled coil</keyword>
<dbReference type="Pfam" id="PF10088">
    <property type="entry name" value="DUF2326"/>
    <property type="match status" value="1"/>
</dbReference>
<dbReference type="InterPro" id="IPR027417">
    <property type="entry name" value="P-loop_NTPase"/>
</dbReference>
<feature type="coiled-coil region" evidence="1">
    <location>
        <begin position="219"/>
        <end position="283"/>
    </location>
</feature>
<proteinExistence type="predicted"/>
<dbReference type="SUPFAM" id="SSF52540">
    <property type="entry name" value="P-loop containing nucleoside triphosphate hydrolases"/>
    <property type="match status" value="1"/>
</dbReference>
<sequence>MFLKSLTISKGTSILRDIEFRKGINLIVDRSEGKITGNSVGKTTVLKLIDFCFGAKAKNIWEDPENKKEIYALVKDYLIDNEVLISLCLTENLDDENASEIIIERNFLSAKSKVIRKVNGKQLLDDEFVPHLTGLLFPEHVTDKPTLRQIISHNIRYKDLSISNTLKTLDGYTSDAVYETLHLFLLGCEFKQGNSKQELLEQIRQEDTFRKRLEKVQTKSAYETTLSLIESEIEELNIKKSSLNLNENFETDLNSLNQLKYGINKLSSEISKLNIRKELINETLIELEASTSGIDTEQLNQIYQQATNVLGKLQKSFEDMVNYHDNMISEKTKFISNELPSIESKIKKQNRELKNLLKKEAELSLVISKSDSFEELEILIGELNEKYRLKGEYENIIQQLNEVESNIKSYNKTLNSIDEELFSDDFELTVKTQLNKFNKHFTSVSELLYNEKYALKYDKIKNKKGQRLYKFSAFNTNFSSGKKQGEISCFDIAYTFFADDENIPCMHFILNDKKELMHDNQLVKIAELVNESEIQFVASILKDKLPDELNKEEYFIVELSEDNKLFQIEN</sequence>
<comment type="caution">
    <text evidence="3">The sequence shown here is derived from an EMBL/GenBank/DDBJ whole genome shotgun (WGS) entry which is preliminary data.</text>
</comment>
<evidence type="ECO:0000313" key="4">
    <source>
        <dbReference type="Proteomes" id="UP000233618"/>
    </source>
</evidence>
<evidence type="ECO:0000259" key="2">
    <source>
        <dbReference type="Pfam" id="PF10088"/>
    </source>
</evidence>
<dbReference type="InterPro" id="IPR018760">
    <property type="entry name" value="DUF2326"/>
</dbReference>
<reference evidence="3 4" key="1">
    <citation type="journal article" date="2017" name="Front. Microbiol.">
        <title>Labilibaculum manganireducens gen. nov., sp. nov. and Labilibaculum filiforme sp. nov., Novel Bacteroidetes Isolated from Subsurface Sediments of the Baltic Sea.</title>
        <authorList>
            <person name="Vandieken V."/>
            <person name="Marshall I.P."/>
            <person name="Niemann H."/>
            <person name="Engelen B."/>
            <person name="Cypionka H."/>
        </authorList>
    </citation>
    <scope>NUCLEOTIDE SEQUENCE [LARGE SCALE GENOMIC DNA]</scope>
    <source>
        <strain evidence="3 4">59.10-2M</strain>
    </source>
</reference>
<keyword evidence="4" id="KW-1185">Reference proteome</keyword>
<protein>
    <recommendedName>
        <fullName evidence="2">DUF2326 domain-containing protein</fullName>
    </recommendedName>
</protein>
<dbReference type="RefSeq" id="WP_101310469.1">
    <property type="nucleotide sequence ID" value="NZ_MVDE01000022.1"/>
</dbReference>
<dbReference type="AlphaFoldDB" id="A0A2N3I2U4"/>
<accession>A0A2N3I2U4</accession>
<feature type="coiled-coil region" evidence="1">
    <location>
        <begin position="339"/>
        <end position="420"/>
    </location>
</feature>
<organism evidence="3 4">
    <name type="scientific">Labilibaculum manganireducens</name>
    <dbReference type="NCBI Taxonomy" id="1940525"/>
    <lineage>
        <taxon>Bacteria</taxon>
        <taxon>Pseudomonadati</taxon>
        <taxon>Bacteroidota</taxon>
        <taxon>Bacteroidia</taxon>
        <taxon>Marinilabiliales</taxon>
        <taxon>Marinifilaceae</taxon>
        <taxon>Labilibaculum</taxon>
    </lineage>
</organism>
<evidence type="ECO:0000256" key="1">
    <source>
        <dbReference type="SAM" id="Coils"/>
    </source>
</evidence>
<feature type="domain" description="DUF2326" evidence="2">
    <location>
        <begin position="445"/>
        <end position="569"/>
    </location>
</feature>
<gene>
    <name evidence="3" type="ORF">BZG01_13965</name>
</gene>